<dbReference type="InterPro" id="IPR051283">
    <property type="entry name" value="Sec_Metabolite_Acyltrans"/>
</dbReference>
<keyword evidence="5" id="KW-1185">Reference proteome</keyword>
<dbReference type="PANTHER" id="PTHR31896:SF12">
    <property type="entry name" value="HXXXD-TYPE ACYL-TRANSFERASE FAMILY PROTEIN"/>
    <property type="match status" value="1"/>
</dbReference>
<dbReference type="GO" id="GO:0016746">
    <property type="term" value="F:acyltransferase activity"/>
    <property type="evidence" value="ECO:0007669"/>
    <property type="project" value="UniProtKB-KW"/>
</dbReference>
<dbReference type="Proteomes" id="UP000323506">
    <property type="component" value="Chromosome A06"/>
</dbReference>
<evidence type="ECO:0000313" key="5">
    <source>
        <dbReference type="Proteomes" id="UP000323506"/>
    </source>
</evidence>
<gene>
    <name evidence="4" type="ORF">ES288_A06G023000v1</name>
</gene>
<dbReference type="PANTHER" id="PTHR31896">
    <property type="entry name" value="FAMILY REGULATORY PROTEIN, PUTATIVE (AFU_ORTHOLOGUE AFUA_3G14730)-RELATED"/>
    <property type="match status" value="1"/>
</dbReference>
<dbReference type="InterPro" id="IPR023213">
    <property type="entry name" value="CAT-like_dom_sf"/>
</dbReference>
<evidence type="ECO:0000256" key="2">
    <source>
        <dbReference type="ARBA" id="ARBA00022679"/>
    </source>
</evidence>
<evidence type="ECO:0000256" key="1">
    <source>
        <dbReference type="ARBA" id="ARBA00009861"/>
    </source>
</evidence>
<organism evidence="4 5">
    <name type="scientific">Gossypium darwinii</name>
    <name type="common">Darwin's cotton</name>
    <name type="synonym">Gossypium barbadense var. darwinii</name>
    <dbReference type="NCBI Taxonomy" id="34276"/>
    <lineage>
        <taxon>Eukaryota</taxon>
        <taxon>Viridiplantae</taxon>
        <taxon>Streptophyta</taxon>
        <taxon>Embryophyta</taxon>
        <taxon>Tracheophyta</taxon>
        <taxon>Spermatophyta</taxon>
        <taxon>Magnoliopsida</taxon>
        <taxon>eudicotyledons</taxon>
        <taxon>Gunneridae</taxon>
        <taxon>Pentapetalae</taxon>
        <taxon>rosids</taxon>
        <taxon>malvids</taxon>
        <taxon>Malvales</taxon>
        <taxon>Malvaceae</taxon>
        <taxon>Malvoideae</taxon>
        <taxon>Gossypium</taxon>
    </lineage>
</organism>
<comment type="similarity">
    <text evidence="1">Belongs to the plant acyltransferase family.</text>
</comment>
<protein>
    <submittedName>
        <fullName evidence="4">Uncharacterized protein</fullName>
    </submittedName>
</protein>
<dbReference type="AlphaFoldDB" id="A0A5D2G128"/>
<dbReference type="Gene3D" id="3.30.559.10">
    <property type="entry name" value="Chloramphenicol acetyltransferase-like domain"/>
    <property type="match status" value="2"/>
</dbReference>
<accession>A0A5D2G128</accession>
<sequence length="489" mass="55187">MYIYKHNIASIFNDPANPIKIYFTLFLSSNPIKEMEQSTVRIISECYVTPQHVSDQSKQPCYLTTWDLVMLSVQYIQKGLLYTKPENSCEENLINNVLDRLKHSLSIALVHFYPLSGRLVMRIEENPKSHFVFVDCNNSPGAKFIHAAVGLSVSDIVSPTYVPLVVQSFFDHDRAINYDGHTTPLLSIQVTELVDGVFIGCSMNHVLGDGATFWHFFNTLSEIFQAQGDTKMKISRPPVLEKWFPEGHGPLLNLPFTKQDEFITRFEAPELLERMFHFSAKSIAKLKERANTESNTTKISSFQSLSAFVWRSITKARRFPNETVTGCRLAINNRSRLEPALPLDYFGNSIQSVRAVTTAGELRDNNLGWAAWKLHQAVVNHTDKQVRGFVNGWLDSPFIYQIAQLFDPQSVMFGSSPRFNMYENEFGLGKALMLRSGYAHKFDGKVSSYPGREGGGSVDLEICLPPSSMKALEFDEEFMSVVSCGGIDI</sequence>
<dbReference type="Pfam" id="PF02458">
    <property type="entry name" value="Transferase"/>
    <property type="match status" value="1"/>
</dbReference>
<dbReference type="EMBL" id="CM017693">
    <property type="protein sequence ID" value="TYH11904.1"/>
    <property type="molecule type" value="Genomic_DNA"/>
</dbReference>
<evidence type="ECO:0000313" key="4">
    <source>
        <dbReference type="EMBL" id="TYH11904.1"/>
    </source>
</evidence>
<name>A0A5D2G128_GOSDA</name>
<dbReference type="FunFam" id="3.30.559.10:FF:000008">
    <property type="entry name" value="Tryptamine hydroxycinnamoyl transferase"/>
    <property type="match status" value="1"/>
</dbReference>
<evidence type="ECO:0000256" key="3">
    <source>
        <dbReference type="ARBA" id="ARBA00023315"/>
    </source>
</evidence>
<keyword evidence="2" id="KW-0808">Transferase</keyword>
<proteinExistence type="inferred from homology"/>
<keyword evidence="3" id="KW-0012">Acyltransferase</keyword>
<reference evidence="4 5" key="1">
    <citation type="submission" date="2019-06" db="EMBL/GenBank/DDBJ databases">
        <title>WGS assembly of Gossypium darwinii.</title>
        <authorList>
            <person name="Chen Z.J."/>
            <person name="Sreedasyam A."/>
            <person name="Ando A."/>
            <person name="Song Q."/>
            <person name="De L."/>
            <person name="Hulse-Kemp A."/>
            <person name="Ding M."/>
            <person name="Ye W."/>
            <person name="Kirkbride R."/>
            <person name="Jenkins J."/>
            <person name="Plott C."/>
            <person name="Lovell J."/>
            <person name="Lin Y.-M."/>
            <person name="Vaughn R."/>
            <person name="Liu B."/>
            <person name="Li W."/>
            <person name="Simpson S."/>
            <person name="Scheffler B."/>
            <person name="Saski C."/>
            <person name="Grover C."/>
            <person name="Hu G."/>
            <person name="Conover J."/>
            <person name="Carlson J."/>
            <person name="Shu S."/>
            <person name="Boston L."/>
            <person name="Williams M."/>
            <person name="Peterson D."/>
            <person name="Mcgee K."/>
            <person name="Jones D."/>
            <person name="Wendel J."/>
            <person name="Stelly D."/>
            <person name="Grimwood J."/>
            <person name="Schmutz J."/>
        </authorList>
    </citation>
    <scope>NUCLEOTIDE SEQUENCE [LARGE SCALE GENOMIC DNA]</scope>
    <source>
        <strain evidence="4">1808015.09</strain>
    </source>
</reference>